<keyword evidence="5 9" id="KW-0812">Transmembrane</keyword>
<feature type="transmembrane region" description="Helical" evidence="9">
    <location>
        <begin position="13"/>
        <end position="37"/>
    </location>
</feature>
<feature type="transmembrane region" description="Helical" evidence="9">
    <location>
        <begin position="49"/>
        <end position="70"/>
    </location>
</feature>
<gene>
    <name evidence="9 10" type="primary">fliQ</name>
    <name evidence="10" type="ORF">HYG86_17450</name>
</gene>
<evidence type="ECO:0000256" key="6">
    <source>
        <dbReference type="ARBA" id="ARBA00022989"/>
    </source>
</evidence>
<keyword evidence="6 9" id="KW-1133">Transmembrane helix</keyword>
<dbReference type="GO" id="GO:0009306">
    <property type="term" value="P:protein secretion"/>
    <property type="evidence" value="ECO:0007669"/>
    <property type="project" value="InterPro"/>
</dbReference>
<proteinExistence type="inferred from homology"/>
<dbReference type="GO" id="GO:0044780">
    <property type="term" value="P:bacterial-type flagellum assembly"/>
    <property type="evidence" value="ECO:0007669"/>
    <property type="project" value="InterPro"/>
</dbReference>
<reference evidence="10 11" key="1">
    <citation type="submission" date="2020-07" db="EMBL/GenBank/DDBJ databases">
        <title>Alkalicella. sp. LB2 genome.</title>
        <authorList>
            <person name="Postec A."/>
            <person name="Quemeneur M."/>
        </authorList>
    </citation>
    <scope>NUCLEOTIDE SEQUENCE [LARGE SCALE GENOMIC DNA]</scope>
    <source>
        <strain evidence="10 11">LB2</strain>
    </source>
</reference>
<dbReference type="PIRSF" id="PIRSF004669">
    <property type="entry name" value="FliQ"/>
    <property type="match status" value="1"/>
</dbReference>
<keyword evidence="11" id="KW-1185">Reference proteome</keyword>
<dbReference type="GO" id="GO:0005886">
    <property type="term" value="C:plasma membrane"/>
    <property type="evidence" value="ECO:0007669"/>
    <property type="project" value="UniProtKB-SubCell"/>
</dbReference>
<evidence type="ECO:0000313" key="11">
    <source>
        <dbReference type="Proteomes" id="UP000516160"/>
    </source>
</evidence>
<keyword evidence="10" id="KW-0282">Flagellum</keyword>
<dbReference type="NCBIfam" id="TIGR01402">
    <property type="entry name" value="fliQ"/>
    <property type="match status" value="1"/>
</dbReference>
<organism evidence="10 11">
    <name type="scientific">Alkalicella caledoniensis</name>
    <dbReference type="NCBI Taxonomy" id="2731377"/>
    <lineage>
        <taxon>Bacteria</taxon>
        <taxon>Bacillati</taxon>
        <taxon>Bacillota</taxon>
        <taxon>Clostridia</taxon>
        <taxon>Eubacteriales</taxon>
        <taxon>Proteinivoracaceae</taxon>
        <taxon>Alkalicella</taxon>
    </lineage>
</organism>
<dbReference type="GO" id="GO:0009425">
    <property type="term" value="C:bacterial-type flagellum basal body"/>
    <property type="evidence" value="ECO:0007669"/>
    <property type="project" value="UniProtKB-SubCell"/>
</dbReference>
<evidence type="ECO:0000256" key="1">
    <source>
        <dbReference type="ARBA" id="ARBA00004651"/>
    </source>
</evidence>
<evidence type="ECO:0000256" key="4">
    <source>
        <dbReference type="ARBA" id="ARBA00022475"/>
    </source>
</evidence>
<protein>
    <recommendedName>
        <fullName evidence="3 9">Flagellar biosynthetic protein FliQ</fullName>
    </recommendedName>
</protein>
<dbReference type="EMBL" id="CP058559">
    <property type="protein sequence ID" value="QNO16431.1"/>
    <property type="molecule type" value="Genomic_DNA"/>
</dbReference>
<evidence type="ECO:0000256" key="5">
    <source>
        <dbReference type="ARBA" id="ARBA00022692"/>
    </source>
</evidence>
<keyword evidence="10" id="KW-0966">Cell projection</keyword>
<evidence type="ECO:0000256" key="8">
    <source>
        <dbReference type="ARBA" id="ARBA00023143"/>
    </source>
</evidence>
<dbReference type="InterPro" id="IPR002191">
    <property type="entry name" value="Bac_export_3"/>
</dbReference>
<keyword evidence="7 9" id="KW-0472">Membrane</keyword>
<evidence type="ECO:0000256" key="9">
    <source>
        <dbReference type="RuleBase" id="RU364090"/>
    </source>
</evidence>
<evidence type="ECO:0000313" key="10">
    <source>
        <dbReference type="EMBL" id="QNO16431.1"/>
    </source>
</evidence>
<dbReference type="Proteomes" id="UP000516160">
    <property type="component" value="Chromosome"/>
</dbReference>
<dbReference type="PANTHER" id="PTHR34040">
    <property type="entry name" value="FLAGELLAR BIOSYNTHETIC PROTEIN FLIQ"/>
    <property type="match status" value="1"/>
</dbReference>
<dbReference type="InterPro" id="IPR006305">
    <property type="entry name" value="FliQ"/>
</dbReference>
<dbReference type="RefSeq" id="WP_213166824.1">
    <property type="nucleotide sequence ID" value="NZ_CP058559.1"/>
</dbReference>
<keyword evidence="10" id="KW-0969">Cilium</keyword>
<dbReference type="PANTHER" id="PTHR34040:SF2">
    <property type="entry name" value="FLAGELLAR BIOSYNTHETIC PROTEIN FLIQ"/>
    <property type="match status" value="1"/>
</dbReference>
<evidence type="ECO:0000256" key="3">
    <source>
        <dbReference type="ARBA" id="ARBA00021718"/>
    </source>
</evidence>
<dbReference type="Pfam" id="PF01313">
    <property type="entry name" value="Bac_export_3"/>
    <property type="match status" value="1"/>
</dbReference>
<dbReference type="PRINTS" id="PR00952">
    <property type="entry name" value="TYPE3IMQPROT"/>
</dbReference>
<dbReference type="KEGG" id="acae:HYG86_17450"/>
<keyword evidence="4 9" id="KW-1003">Cell membrane</keyword>
<dbReference type="AlphaFoldDB" id="A0A7G9WCL9"/>
<evidence type="ECO:0000256" key="7">
    <source>
        <dbReference type="ARBA" id="ARBA00023136"/>
    </source>
</evidence>
<evidence type="ECO:0000256" key="2">
    <source>
        <dbReference type="ARBA" id="ARBA00006156"/>
    </source>
</evidence>
<comment type="function">
    <text evidence="9">Role in flagellar biosynthesis.</text>
</comment>
<sequence length="90" mass="9770">MSPEYVIDLGKEALTMILLLAAPMLGLGLAVGLLVSILQATTQIQEQTLTFVPKIIAVLVSIIFFGPWMLNLVVDFTVELFTNIPNIIGL</sequence>
<keyword evidence="8 9" id="KW-0975">Bacterial flagellum</keyword>
<comment type="similarity">
    <text evidence="2 9">Belongs to the FliQ/MopD/SpaQ family.</text>
</comment>
<name>A0A7G9WCL9_ALKCA</name>
<comment type="subcellular location">
    <subcellularLocation>
        <location evidence="1 9">Cell membrane</location>
        <topology evidence="1">Multi-pass membrane protein</topology>
    </subcellularLocation>
    <subcellularLocation>
        <location evidence="9">Bacterial flagellum basal body</location>
    </subcellularLocation>
</comment>
<accession>A0A7G9WCL9</accession>